<accession>A0A1M6T1D4</accession>
<sequence>MRNLDCPYYNTCLTSAAKHNLPDWDCGPCPNRDVKCEREEPDMVAYHILLRAIFDPEQYAMYLGSKPMHKPRQKAVASQQMASM</sequence>
<gene>
    <name evidence="1" type="ORF">SAMN02745216_03565</name>
</gene>
<reference evidence="2" key="1">
    <citation type="submission" date="2016-11" db="EMBL/GenBank/DDBJ databases">
        <authorList>
            <person name="Varghese N."/>
            <person name="Submissions S."/>
        </authorList>
    </citation>
    <scope>NUCLEOTIDE SEQUENCE [LARGE SCALE GENOMIC DNA]</scope>
    <source>
        <strain evidence="2">DSM 16219</strain>
    </source>
</reference>
<dbReference type="EMBL" id="FQZU01000026">
    <property type="protein sequence ID" value="SHK50729.1"/>
    <property type="molecule type" value="Genomic_DNA"/>
</dbReference>
<evidence type="ECO:0000313" key="1">
    <source>
        <dbReference type="EMBL" id="SHK50729.1"/>
    </source>
</evidence>
<dbReference type="AlphaFoldDB" id="A0A1M6T1D4"/>
<organism evidence="1 2">
    <name type="scientific">Desulfatibacillum alkenivorans DSM 16219</name>
    <dbReference type="NCBI Taxonomy" id="1121393"/>
    <lineage>
        <taxon>Bacteria</taxon>
        <taxon>Pseudomonadati</taxon>
        <taxon>Thermodesulfobacteriota</taxon>
        <taxon>Desulfobacteria</taxon>
        <taxon>Desulfobacterales</taxon>
        <taxon>Desulfatibacillaceae</taxon>
        <taxon>Desulfatibacillum</taxon>
    </lineage>
</organism>
<keyword evidence="2" id="KW-1185">Reference proteome</keyword>
<proteinExistence type="predicted"/>
<dbReference type="Proteomes" id="UP000183994">
    <property type="component" value="Unassembled WGS sequence"/>
</dbReference>
<name>A0A1M6T1D4_9BACT</name>
<protein>
    <submittedName>
        <fullName evidence="1">Uncharacterized protein</fullName>
    </submittedName>
</protein>
<evidence type="ECO:0000313" key="2">
    <source>
        <dbReference type="Proteomes" id="UP000183994"/>
    </source>
</evidence>